<accession>A0A2Z5ZJJ0</accession>
<protein>
    <submittedName>
        <fullName evidence="1">Mu-like prophage DNA circulation protein</fullName>
    </submittedName>
</protein>
<evidence type="ECO:0000313" key="2">
    <source>
        <dbReference type="Proteomes" id="UP000270034"/>
    </source>
</evidence>
<sequence length="181" mass="19846">MTITPTNFDSILDSIVAIVSDPKSQVNVLRKIVSLGGYDADNQSVSATTDATAAAVVRRLALVRIGVVSSKVEFTSRQDGLAFLANIAPMFDAEIEYASANNEMQVFEHFDNLLASIENDVRQRSTGLPELITWNNTKMLPPCVIAQRLYGDGSRDEEIIIRNDPINPFFIGSGNIEILSR</sequence>
<name>A0A2Z5ZJJ0_9PROT</name>
<dbReference type="EMBL" id="AP018515">
    <property type="protein sequence ID" value="BBC80277.1"/>
    <property type="molecule type" value="Genomic_DNA"/>
</dbReference>
<gene>
    <name evidence="1" type="ORF">AcetOrient_orf02882</name>
</gene>
<proteinExistence type="predicted"/>
<evidence type="ECO:0000313" key="1">
    <source>
        <dbReference type="EMBL" id="BBC80277.1"/>
    </source>
</evidence>
<dbReference type="AlphaFoldDB" id="A0A2Z5ZJJ0"/>
<dbReference type="Proteomes" id="UP000270034">
    <property type="component" value="Chromosome"/>
</dbReference>
<organism evidence="1 2">
    <name type="scientific">Acetobacter orientalis</name>
    <dbReference type="NCBI Taxonomy" id="146474"/>
    <lineage>
        <taxon>Bacteria</taxon>
        <taxon>Pseudomonadati</taxon>
        <taxon>Pseudomonadota</taxon>
        <taxon>Alphaproteobacteria</taxon>
        <taxon>Acetobacterales</taxon>
        <taxon>Acetobacteraceae</taxon>
        <taxon>Acetobacter</taxon>
    </lineage>
</organism>
<dbReference type="KEGG" id="aot:AcetOri_orf02882"/>
<reference evidence="1 2" key="1">
    <citation type="submission" date="2018-02" db="EMBL/GenBank/DDBJ databases">
        <title>Acetobacter orientalis genome.</title>
        <authorList>
            <person name="Nakashima N."/>
            <person name="Tamura T."/>
        </authorList>
    </citation>
    <scope>NUCLEOTIDE SEQUENCE [LARGE SCALE GENOMIC DNA]</scope>
    <source>
        <strain evidence="1 2">FAN1</strain>
    </source>
</reference>